<gene>
    <name evidence="3" type="ORF">Ari01nite_52800</name>
</gene>
<dbReference type="InterPro" id="IPR036691">
    <property type="entry name" value="Endo/exonu/phosph_ase_sf"/>
</dbReference>
<dbReference type="CDD" id="cd04486">
    <property type="entry name" value="YhcR_OBF_like"/>
    <property type="match status" value="1"/>
</dbReference>
<evidence type="ECO:0008006" key="5">
    <source>
        <dbReference type="Google" id="ProtNLM"/>
    </source>
</evidence>
<dbReference type="AlphaFoldDB" id="A0A919JZJ4"/>
<dbReference type="InterPro" id="IPR038081">
    <property type="entry name" value="CalX-like_sf"/>
</dbReference>
<feature type="region of interest" description="Disordered" evidence="1">
    <location>
        <begin position="36"/>
        <end position="63"/>
    </location>
</feature>
<evidence type="ECO:0000256" key="2">
    <source>
        <dbReference type="SAM" id="SignalP"/>
    </source>
</evidence>
<feature type="signal peptide" evidence="2">
    <location>
        <begin position="1"/>
        <end position="27"/>
    </location>
</feature>
<keyword evidence="4" id="KW-1185">Reference proteome</keyword>
<dbReference type="Gene3D" id="3.60.10.10">
    <property type="entry name" value="Endonuclease/exonuclease/phosphatase"/>
    <property type="match status" value="1"/>
</dbReference>
<dbReference type="Proteomes" id="UP000636960">
    <property type="component" value="Unassembled WGS sequence"/>
</dbReference>
<dbReference type="SUPFAM" id="SSF56219">
    <property type="entry name" value="DNase I-like"/>
    <property type="match status" value="1"/>
</dbReference>
<name>A0A919JZJ4_9ACTN</name>
<evidence type="ECO:0000256" key="1">
    <source>
        <dbReference type="SAM" id="MobiDB-lite"/>
    </source>
</evidence>
<organism evidence="3 4">
    <name type="scientific">Paractinoplanes rishiriensis</name>
    <dbReference type="NCBI Taxonomy" id="1050105"/>
    <lineage>
        <taxon>Bacteria</taxon>
        <taxon>Bacillati</taxon>
        <taxon>Actinomycetota</taxon>
        <taxon>Actinomycetes</taxon>
        <taxon>Micromonosporales</taxon>
        <taxon>Micromonosporaceae</taxon>
        <taxon>Paractinoplanes</taxon>
    </lineage>
</organism>
<proteinExistence type="predicted"/>
<dbReference type="PANTHER" id="PTHR42834:SF1">
    <property type="entry name" value="ENDONUCLEASE_EXONUCLEASE_PHOSPHATASE FAMILY PROTEIN (AFU_ORTHOLOGUE AFUA_3G09210)"/>
    <property type="match status" value="1"/>
</dbReference>
<reference evidence="3" key="1">
    <citation type="submission" date="2021-01" db="EMBL/GenBank/DDBJ databases">
        <title>Whole genome shotgun sequence of Actinoplanes rishiriensis NBRC 108556.</title>
        <authorList>
            <person name="Komaki H."/>
            <person name="Tamura T."/>
        </authorList>
    </citation>
    <scope>NUCLEOTIDE SEQUENCE</scope>
    <source>
        <strain evidence="3">NBRC 108556</strain>
    </source>
</reference>
<dbReference type="SUPFAM" id="SSF141072">
    <property type="entry name" value="CalX-like"/>
    <property type="match status" value="1"/>
</dbReference>
<dbReference type="Gene3D" id="2.60.40.2030">
    <property type="match status" value="1"/>
</dbReference>
<protein>
    <recommendedName>
        <fullName evidence="5">Endonuclease</fullName>
    </recommendedName>
</protein>
<comment type="caution">
    <text evidence="3">The sequence shown here is derived from an EMBL/GenBank/DDBJ whole genome shotgun (WGS) entry which is preliminary data.</text>
</comment>
<accession>A0A919JZJ4</accession>
<feature type="chain" id="PRO_5037043317" description="Endonuclease" evidence="2">
    <location>
        <begin position="28"/>
        <end position="803"/>
    </location>
</feature>
<evidence type="ECO:0000313" key="4">
    <source>
        <dbReference type="Proteomes" id="UP000636960"/>
    </source>
</evidence>
<dbReference type="EMBL" id="BOMV01000059">
    <property type="protein sequence ID" value="GIE97815.1"/>
    <property type="molecule type" value="Genomic_DNA"/>
</dbReference>
<sequence>MRHHRIVPLLAVPILAAGVLFPGVAHAADEPLTVGAVQGGTASSPRTHRSPYAPASGNGSSSSKYQVRGVITQLVLSHTAAGVDQHGFFLQSRTGATDGDPTSSDGIFVFMGTFTTLIGDYAPKAGDEVVVNARVSEYFNLTQLSAAEWVATLATGLDVAAEVQVTDAVPPADKEAADLFWERHEGSQLRVRSGAGVVSNTKTFASTDDAEVWAIDRDDPILKRSDPYARRVFRDAHPLDDQPGLVDNGNGNRIMLGPMGVKAAAGDSSKLLPPARTFDTTTKDAVGGLYYAFNKYGIQVADVAFKAGADPSRNAPPKAADRKRELAVSTFNVENLYDYRDDPFDGCDFAGNTGCTGVSPPFDYVPASQEQYDTRLGRLADQVVKDLHGPDLILAQEAEDQDVCTVAGGVLACGATNDADGKPDTLQELALTIAAHGGPAYDAAYDRSGADARGIVSGFLYRTDRLSLPAATADHPVLGSAPQVVYRSAALPSNADVSNPKTLNAVLPADVDRSTGVDGSNVYTRAPQVGLFTVKAAPGSAESYPLWAVTNHFSSGPDSRVGQRREQAGYGAAIVSAIETAEPGARVVFGGDLNVFPRPDDPVPANPGDQLGPLYQAGLHNLWDDLVADAPSAAYSYVFDGQAQTLDHLFVNDDLYGDLIQMRAAHLNADFPEGTDRGISDHDPQVARFQSRAGLSVADARVVEGDRGTSALVFPVTLTRPLSKALTVCAAAVPGTAHLLSDFDPYLGCQTIAAGATGTSFTVKVRGDRTREKDERLTLVVAGLDPGVRALDLTATGTIVNDD</sequence>
<keyword evidence="2" id="KW-0732">Signal</keyword>
<dbReference type="PANTHER" id="PTHR42834">
    <property type="entry name" value="ENDONUCLEASE/EXONUCLEASE/PHOSPHATASE FAMILY PROTEIN (AFU_ORTHOLOGUE AFUA_3G09210)"/>
    <property type="match status" value="1"/>
</dbReference>
<evidence type="ECO:0000313" key="3">
    <source>
        <dbReference type="EMBL" id="GIE97815.1"/>
    </source>
</evidence>